<keyword evidence="9" id="KW-1185">Reference proteome</keyword>
<dbReference type="Gene3D" id="3.40.190.10">
    <property type="entry name" value="Periplasmic binding protein-like II"/>
    <property type="match status" value="2"/>
</dbReference>
<evidence type="ECO:0000256" key="3">
    <source>
        <dbReference type="ARBA" id="ARBA00022729"/>
    </source>
</evidence>
<dbReference type="PANTHER" id="PTHR30429:SF3">
    <property type="entry name" value="LIPOPROTEIN"/>
    <property type="match status" value="1"/>
</dbReference>
<evidence type="ECO:0000256" key="2">
    <source>
        <dbReference type="ARBA" id="ARBA00008973"/>
    </source>
</evidence>
<evidence type="ECO:0000313" key="8">
    <source>
        <dbReference type="EMBL" id="MQY29165.1"/>
    </source>
</evidence>
<evidence type="ECO:0000256" key="5">
    <source>
        <dbReference type="ARBA" id="ARBA00023139"/>
    </source>
</evidence>
<feature type="signal peptide" evidence="7">
    <location>
        <begin position="1"/>
        <end position="22"/>
    </location>
</feature>
<dbReference type="GO" id="GO:0016020">
    <property type="term" value="C:membrane"/>
    <property type="evidence" value="ECO:0007669"/>
    <property type="project" value="UniProtKB-SubCell"/>
</dbReference>
<organism evidence="8 9">
    <name type="scientific">Nocardia aurantia</name>
    <dbReference type="NCBI Taxonomy" id="2585199"/>
    <lineage>
        <taxon>Bacteria</taxon>
        <taxon>Bacillati</taxon>
        <taxon>Actinomycetota</taxon>
        <taxon>Actinomycetes</taxon>
        <taxon>Mycobacteriales</taxon>
        <taxon>Nocardiaceae</taxon>
        <taxon>Nocardia</taxon>
    </lineage>
</organism>
<protein>
    <submittedName>
        <fullName evidence="8">D-methionine-binding lipoprotein MetQ</fullName>
    </submittedName>
</protein>
<reference evidence="8 9" key="1">
    <citation type="submission" date="2019-10" db="EMBL/GenBank/DDBJ databases">
        <title>Nocardia macrotermitis sp. nov. and Nocardia aurantia sp. nov., isolated from the gut of fungus growing-termite Macrotermes natalensis.</title>
        <authorList>
            <person name="Benndorf R."/>
            <person name="Schwitalla J."/>
            <person name="Martin K."/>
            <person name="De Beer W."/>
            <person name="Kaster A.-K."/>
            <person name="Vollmers J."/>
            <person name="Poulsen M."/>
            <person name="Beemelmanns C."/>
        </authorList>
    </citation>
    <scope>NUCLEOTIDE SEQUENCE [LARGE SCALE GENOMIC DNA]</scope>
    <source>
        <strain evidence="8 9">RB56</strain>
    </source>
</reference>
<keyword evidence="4" id="KW-0472">Membrane</keyword>
<comment type="subcellular location">
    <subcellularLocation>
        <location evidence="1">Membrane</location>
        <topology evidence="1">Lipid-anchor</topology>
    </subcellularLocation>
</comment>
<dbReference type="EMBL" id="WEGI01000010">
    <property type="protein sequence ID" value="MQY29165.1"/>
    <property type="molecule type" value="Genomic_DNA"/>
</dbReference>
<gene>
    <name evidence="8" type="primary">metQ</name>
    <name evidence="8" type="ORF">NRB56_47550</name>
</gene>
<evidence type="ECO:0000256" key="6">
    <source>
        <dbReference type="ARBA" id="ARBA00023288"/>
    </source>
</evidence>
<feature type="chain" id="PRO_5038820962" evidence="7">
    <location>
        <begin position="23"/>
        <end position="292"/>
    </location>
</feature>
<dbReference type="Pfam" id="PF03180">
    <property type="entry name" value="Lipoprotein_9"/>
    <property type="match status" value="1"/>
</dbReference>
<sequence>MKFRRVPAISVLALAAVLGLTACGGSGGSSSSDTVIRIGTTDRNSAWDTFEQVAKRNGITLRTTNFTDYKTPNLALAQKQIDINLFQHLQFLGQYDVSNNDTITPIGSTYIVPLALYSKKHKALAEIPAGGEIAVPNDPTNLARGLNVLAAAGLVKFTGTPSQPTAADVDKAASKVRVTTVDATQTALSLNSVDGSIINNTFLERAGIDPHSALYADDPNNPAAEPYINVLAVRAADKADPTLLKLVDVFHDPEVQKAWAEATKGSGIEVKRPQADLEQILARVEQGLRDHK</sequence>
<dbReference type="PANTHER" id="PTHR30429">
    <property type="entry name" value="D-METHIONINE-BINDING LIPOPROTEIN METQ"/>
    <property type="match status" value="1"/>
</dbReference>
<dbReference type="RefSeq" id="WP_319943432.1">
    <property type="nucleotide sequence ID" value="NZ_WEGI01000010.1"/>
</dbReference>
<keyword evidence="5" id="KW-0564">Palmitate</keyword>
<comment type="similarity">
    <text evidence="2">Belongs to the NlpA lipoprotein family.</text>
</comment>
<keyword evidence="6 8" id="KW-0449">Lipoprotein</keyword>
<proteinExistence type="inferred from homology"/>
<evidence type="ECO:0000256" key="7">
    <source>
        <dbReference type="SAM" id="SignalP"/>
    </source>
</evidence>
<evidence type="ECO:0000313" key="9">
    <source>
        <dbReference type="Proteomes" id="UP000431401"/>
    </source>
</evidence>
<accession>A0A7K0DTR8</accession>
<evidence type="ECO:0000256" key="4">
    <source>
        <dbReference type="ARBA" id="ARBA00023136"/>
    </source>
</evidence>
<name>A0A7K0DTR8_9NOCA</name>
<evidence type="ECO:0000256" key="1">
    <source>
        <dbReference type="ARBA" id="ARBA00004635"/>
    </source>
</evidence>
<dbReference type="SUPFAM" id="SSF53850">
    <property type="entry name" value="Periplasmic binding protein-like II"/>
    <property type="match status" value="1"/>
</dbReference>
<dbReference type="Proteomes" id="UP000431401">
    <property type="component" value="Unassembled WGS sequence"/>
</dbReference>
<dbReference type="InterPro" id="IPR004872">
    <property type="entry name" value="Lipoprotein_NlpA"/>
</dbReference>
<dbReference type="AlphaFoldDB" id="A0A7K0DTR8"/>
<comment type="caution">
    <text evidence="8">The sequence shown here is derived from an EMBL/GenBank/DDBJ whole genome shotgun (WGS) entry which is preliminary data.</text>
</comment>
<keyword evidence="3 7" id="KW-0732">Signal</keyword>
<dbReference type="PROSITE" id="PS51257">
    <property type="entry name" value="PROKAR_LIPOPROTEIN"/>
    <property type="match status" value="1"/>
</dbReference>